<dbReference type="PANTHER" id="PTHR43066">
    <property type="entry name" value="RHOMBOID-RELATED PROTEIN"/>
    <property type="match status" value="1"/>
</dbReference>
<keyword evidence="7 8" id="KW-0472">Membrane</keyword>
<dbReference type="EMBL" id="LT598496">
    <property type="protein sequence ID" value="SBV28023.1"/>
    <property type="molecule type" value="Genomic_DNA"/>
</dbReference>
<dbReference type="STRING" id="307121.GA0070620_3555"/>
<keyword evidence="5" id="KW-0378">Hydrolase</keyword>
<evidence type="ECO:0000256" key="3">
    <source>
        <dbReference type="ARBA" id="ARBA00022670"/>
    </source>
</evidence>
<dbReference type="Proteomes" id="UP000199393">
    <property type="component" value="Chromosome I"/>
</dbReference>
<evidence type="ECO:0000256" key="5">
    <source>
        <dbReference type="ARBA" id="ARBA00022801"/>
    </source>
</evidence>
<dbReference type="Pfam" id="PF01694">
    <property type="entry name" value="Rhomboid"/>
    <property type="match status" value="1"/>
</dbReference>
<feature type="domain" description="Peptidase S54 rhomboid" evidence="9">
    <location>
        <begin position="97"/>
        <end position="229"/>
    </location>
</feature>
<proteinExistence type="inferred from homology"/>
<feature type="transmembrane region" description="Helical" evidence="8">
    <location>
        <begin position="110"/>
        <end position="127"/>
    </location>
</feature>
<name>A0A1C3N642_9ACTN</name>
<protein>
    <submittedName>
        <fullName evidence="10">Membrane associated serine protease, rhomboid family</fullName>
    </submittedName>
</protein>
<sequence length="247" mass="26926">MVDHPPRRRVRAVRAGREWRPAENADSSWGVTLLPGSGDPNRFGTEAFYAALGRAFVAMCAVVPFLFLIEAADQGLGFGLDATAGIIPHRIDGLDGVFFSPFLHHGFDHLYSNSIPLILLGTFVLAAGARRFLWSTLVIILVSGLGVWFTGSSSTVVVGASGVIFGYLGILLTRGIFERSWWNFAVFLLVGLLYGWQLVGILPTDDRISWQGHLFGLLGGVVAAIVFRRRRNDRGGPYHSESSLTLP</sequence>
<dbReference type="GO" id="GO:0016020">
    <property type="term" value="C:membrane"/>
    <property type="evidence" value="ECO:0007669"/>
    <property type="project" value="UniProtKB-SubCell"/>
</dbReference>
<accession>A0A1C3N642</accession>
<feature type="transmembrane region" description="Helical" evidence="8">
    <location>
        <begin position="184"/>
        <end position="202"/>
    </location>
</feature>
<keyword evidence="6 8" id="KW-1133">Transmembrane helix</keyword>
<evidence type="ECO:0000313" key="11">
    <source>
        <dbReference type="Proteomes" id="UP000199393"/>
    </source>
</evidence>
<evidence type="ECO:0000256" key="8">
    <source>
        <dbReference type="SAM" id="Phobius"/>
    </source>
</evidence>
<dbReference type="PATRIC" id="fig|307121.4.peg.3626"/>
<dbReference type="SUPFAM" id="SSF144091">
    <property type="entry name" value="Rhomboid-like"/>
    <property type="match status" value="1"/>
</dbReference>
<dbReference type="Gene3D" id="1.20.1540.10">
    <property type="entry name" value="Rhomboid-like"/>
    <property type="match status" value="1"/>
</dbReference>
<evidence type="ECO:0000256" key="7">
    <source>
        <dbReference type="ARBA" id="ARBA00023136"/>
    </source>
</evidence>
<dbReference type="AlphaFoldDB" id="A0A1C3N642"/>
<evidence type="ECO:0000256" key="1">
    <source>
        <dbReference type="ARBA" id="ARBA00004141"/>
    </source>
</evidence>
<keyword evidence="3 10" id="KW-0645">Protease</keyword>
<dbReference type="InterPro" id="IPR022764">
    <property type="entry name" value="Peptidase_S54_rhomboid_dom"/>
</dbReference>
<evidence type="ECO:0000313" key="10">
    <source>
        <dbReference type="EMBL" id="SBV28023.1"/>
    </source>
</evidence>
<comment type="similarity">
    <text evidence="2">Belongs to the peptidase S54 family.</text>
</comment>
<gene>
    <name evidence="10" type="ORF">GA0070620_3555</name>
</gene>
<dbReference type="PANTHER" id="PTHR43066:SF1">
    <property type="entry name" value="RHOMBOID PROTEIN 2"/>
    <property type="match status" value="1"/>
</dbReference>
<keyword evidence="11" id="KW-1185">Reference proteome</keyword>
<comment type="subcellular location">
    <subcellularLocation>
        <location evidence="1">Membrane</location>
        <topology evidence="1">Multi-pass membrane protein</topology>
    </subcellularLocation>
</comment>
<dbReference type="GO" id="GO:0006508">
    <property type="term" value="P:proteolysis"/>
    <property type="evidence" value="ECO:0007669"/>
    <property type="project" value="UniProtKB-KW"/>
</dbReference>
<feature type="transmembrane region" description="Helical" evidence="8">
    <location>
        <begin position="47"/>
        <end position="69"/>
    </location>
</feature>
<dbReference type="GO" id="GO:0004252">
    <property type="term" value="F:serine-type endopeptidase activity"/>
    <property type="evidence" value="ECO:0007669"/>
    <property type="project" value="InterPro"/>
</dbReference>
<reference evidence="11" key="1">
    <citation type="submission" date="2016-06" db="EMBL/GenBank/DDBJ databases">
        <authorList>
            <person name="Varghese N."/>
        </authorList>
    </citation>
    <scope>NUCLEOTIDE SEQUENCE [LARGE SCALE GENOMIC DNA]</scope>
    <source>
        <strain evidence="11">DSM 45344</strain>
    </source>
</reference>
<evidence type="ECO:0000256" key="4">
    <source>
        <dbReference type="ARBA" id="ARBA00022692"/>
    </source>
</evidence>
<evidence type="ECO:0000256" key="2">
    <source>
        <dbReference type="ARBA" id="ARBA00009045"/>
    </source>
</evidence>
<feature type="transmembrane region" description="Helical" evidence="8">
    <location>
        <begin position="132"/>
        <end position="150"/>
    </location>
</feature>
<feature type="transmembrane region" description="Helical" evidence="8">
    <location>
        <begin position="156"/>
        <end position="177"/>
    </location>
</feature>
<feature type="transmembrane region" description="Helical" evidence="8">
    <location>
        <begin position="208"/>
        <end position="227"/>
    </location>
</feature>
<evidence type="ECO:0000259" key="9">
    <source>
        <dbReference type="Pfam" id="PF01694"/>
    </source>
</evidence>
<organism evidence="10 11">
    <name type="scientific">Micromonospora krabiensis</name>
    <dbReference type="NCBI Taxonomy" id="307121"/>
    <lineage>
        <taxon>Bacteria</taxon>
        <taxon>Bacillati</taxon>
        <taxon>Actinomycetota</taxon>
        <taxon>Actinomycetes</taxon>
        <taxon>Micromonosporales</taxon>
        <taxon>Micromonosporaceae</taxon>
        <taxon>Micromonospora</taxon>
    </lineage>
</organism>
<keyword evidence="4 8" id="KW-0812">Transmembrane</keyword>
<dbReference type="InterPro" id="IPR035952">
    <property type="entry name" value="Rhomboid-like_sf"/>
</dbReference>
<evidence type="ECO:0000256" key="6">
    <source>
        <dbReference type="ARBA" id="ARBA00022989"/>
    </source>
</evidence>